<reference evidence="2 3" key="1">
    <citation type="submission" date="2016-12" db="EMBL/GenBank/DDBJ databases">
        <title>Trade-off between light-utilization and light-protection in marine flavobacteria.</title>
        <authorList>
            <person name="Kumagai Y."/>
            <person name="Yoshizawa S."/>
            <person name="Kogure K."/>
            <person name="Iwasaki W."/>
        </authorList>
    </citation>
    <scope>NUCLEOTIDE SEQUENCE [LARGE SCALE GENOMIC DNA]</scope>
    <source>
        <strain evidence="2 3">ATCC 43844</strain>
    </source>
</reference>
<accession>A0A2S7WJ78</accession>
<dbReference type="EMBL" id="MSCM01000002">
    <property type="protein sequence ID" value="PQJ77352.1"/>
    <property type="molecule type" value="Genomic_DNA"/>
</dbReference>
<feature type="domain" description="Glutaredoxin" evidence="1">
    <location>
        <begin position="16"/>
        <end position="60"/>
    </location>
</feature>
<dbReference type="Proteomes" id="UP000239068">
    <property type="component" value="Unassembled WGS sequence"/>
</dbReference>
<gene>
    <name evidence="2" type="ORF">BTO16_16100</name>
</gene>
<evidence type="ECO:0000259" key="1">
    <source>
        <dbReference type="Pfam" id="PF00462"/>
    </source>
</evidence>
<dbReference type="InterPro" id="IPR036249">
    <property type="entry name" value="Thioredoxin-like_sf"/>
</dbReference>
<dbReference type="AlphaFoldDB" id="A0A2S7WJ78"/>
<name>A0A2S7WJ78_9FLAO</name>
<sequence>MNAQSLTKKTQKQEKIIVYGSDTCHYCIETKAYLKEKNIHFIYYDIDLNKAKETEMITKLTNASISVASLSLPVIDYKGDIFLNKGNFEEFLKVIQTKIK</sequence>
<organism evidence="2 3">
    <name type="scientific">Polaribacter glomeratus</name>
    <dbReference type="NCBI Taxonomy" id="102"/>
    <lineage>
        <taxon>Bacteria</taxon>
        <taxon>Pseudomonadati</taxon>
        <taxon>Bacteroidota</taxon>
        <taxon>Flavobacteriia</taxon>
        <taxon>Flavobacteriales</taxon>
        <taxon>Flavobacteriaceae</taxon>
    </lineage>
</organism>
<dbReference type="SUPFAM" id="SSF52833">
    <property type="entry name" value="Thioredoxin-like"/>
    <property type="match status" value="1"/>
</dbReference>
<keyword evidence="3" id="KW-1185">Reference proteome</keyword>
<proteinExistence type="predicted"/>
<dbReference type="InterPro" id="IPR002109">
    <property type="entry name" value="Glutaredoxin"/>
</dbReference>
<dbReference type="Pfam" id="PF00462">
    <property type="entry name" value="Glutaredoxin"/>
    <property type="match status" value="1"/>
</dbReference>
<dbReference type="PROSITE" id="PS51354">
    <property type="entry name" value="GLUTAREDOXIN_2"/>
    <property type="match status" value="1"/>
</dbReference>
<evidence type="ECO:0000313" key="3">
    <source>
        <dbReference type="Proteomes" id="UP000239068"/>
    </source>
</evidence>
<protein>
    <recommendedName>
        <fullName evidence="1">Glutaredoxin domain-containing protein</fullName>
    </recommendedName>
</protein>
<dbReference type="Gene3D" id="3.40.30.10">
    <property type="entry name" value="Glutaredoxin"/>
    <property type="match status" value="1"/>
</dbReference>
<dbReference type="CDD" id="cd02976">
    <property type="entry name" value="NrdH"/>
    <property type="match status" value="1"/>
</dbReference>
<evidence type="ECO:0000313" key="2">
    <source>
        <dbReference type="EMBL" id="PQJ77352.1"/>
    </source>
</evidence>
<comment type="caution">
    <text evidence="2">The sequence shown here is derived from an EMBL/GenBank/DDBJ whole genome shotgun (WGS) entry which is preliminary data.</text>
</comment>